<feature type="transmembrane region" description="Helical" evidence="1">
    <location>
        <begin position="313"/>
        <end position="332"/>
    </location>
</feature>
<comment type="caution">
    <text evidence="2">The sequence shown here is derived from an EMBL/GenBank/DDBJ whole genome shotgun (WGS) entry which is preliminary data.</text>
</comment>
<dbReference type="HOGENOM" id="CLU_538503_0_0_11"/>
<feature type="transmembrane region" description="Helical" evidence="1">
    <location>
        <begin position="272"/>
        <end position="293"/>
    </location>
</feature>
<reference evidence="2 3" key="1">
    <citation type="submission" date="2012-01" db="EMBL/GenBank/DDBJ databases">
        <title>The Genome Sequence of Scardovia inopinata F0304.</title>
        <authorList>
            <consortium name="The Broad Institute Genome Sequencing Platform"/>
            <person name="Earl A."/>
            <person name="Ward D."/>
            <person name="Feldgarden M."/>
            <person name="Gevers D."/>
            <person name="Izard J."/>
            <person name="Baranova O.V."/>
            <person name="Blanton J.M."/>
            <person name="Tanner A.C."/>
            <person name="Dewhirst F.E."/>
            <person name="Young S.K."/>
            <person name="Zeng Q."/>
            <person name="Gargeya S."/>
            <person name="Fitzgerald M."/>
            <person name="Haas B."/>
            <person name="Abouelleil A."/>
            <person name="Alvarado L."/>
            <person name="Arachchi H.M."/>
            <person name="Berlin A."/>
            <person name="Chapman S.B."/>
            <person name="Gearin G."/>
            <person name="Goldberg J."/>
            <person name="Griggs A."/>
            <person name="Gujja S."/>
            <person name="Hansen M."/>
            <person name="Heiman D."/>
            <person name="Howarth C."/>
            <person name="Larimer J."/>
            <person name="Lui A."/>
            <person name="MacDonald P.J."/>
            <person name="McCowen C."/>
            <person name="Montmayeur A."/>
            <person name="Murphy C."/>
            <person name="Neiman D."/>
            <person name="Pearson M."/>
            <person name="Priest M."/>
            <person name="Roberts A."/>
            <person name="Saif S."/>
            <person name="Shea T."/>
            <person name="Sisk P."/>
            <person name="Stolte C."/>
            <person name="Sykes S."/>
            <person name="Wortman J."/>
            <person name="Nusbaum C."/>
            <person name="Birren B."/>
        </authorList>
    </citation>
    <scope>NUCLEOTIDE SEQUENCE [LARGE SCALE GENOMIC DNA]</scope>
    <source>
        <strain evidence="2 3">F0304</strain>
    </source>
</reference>
<keyword evidence="1" id="KW-0472">Membrane</keyword>
<keyword evidence="1" id="KW-0812">Transmembrane</keyword>
<accession>W5II74</accession>
<evidence type="ECO:0000256" key="1">
    <source>
        <dbReference type="SAM" id="Phobius"/>
    </source>
</evidence>
<dbReference type="AlphaFoldDB" id="W5II74"/>
<protein>
    <submittedName>
        <fullName evidence="2">Uncharacterized protein</fullName>
    </submittedName>
</protein>
<keyword evidence="1" id="KW-1133">Transmembrane helix</keyword>
<feature type="transmembrane region" description="Helical" evidence="1">
    <location>
        <begin position="104"/>
        <end position="122"/>
    </location>
</feature>
<feature type="transmembrane region" description="Helical" evidence="1">
    <location>
        <begin position="233"/>
        <end position="251"/>
    </location>
</feature>
<feature type="transmembrane region" description="Helical" evidence="1">
    <location>
        <begin position="72"/>
        <end position="92"/>
    </location>
</feature>
<gene>
    <name evidence="2" type="ORF">HMPREF9020_00192</name>
</gene>
<keyword evidence="3" id="KW-1185">Reference proteome</keyword>
<dbReference type="Proteomes" id="UP000005777">
    <property type="component" value="Unassembled WGS sequence"/>
</dbReference>
<name>W5II74_SCAIO</name>
<proteinExistence type="predicted"/>
<evidence type="ECO:0000313" key="3">
    <source>
        <dbReference type="Proteomes" id="UP000005777"/>
    </source>
</evidence>
<feature type="transmembrane region" description="Helical" evidence="1">
    <location>
        <begin position="26"/>
        <end position="47"/>
    </location>
</feature>
<feature type="transmembrane region" description="Helical" evidence="1">
    <location>
        <begin position="199"/>
        <end position="221"/>
    </location>
</feature>
<evidence type="ECO:0000313" key="2">
    <source>
        <dbReference type="EMBL" id="EFG26570.2"/>
    </source>
</evidence>
<feature type="transmembrane region" description="Helical" evidence="1">
    <location>
        <begin position="134"/>
        <end position="153"/>
    </location>
</feature>
<sequence length="506" mass="57967">MNTDNKNKPQYAKLPQTVSAAKSRGLVTSLFLTALSASLGYIARIIIDNFPSYSNSISFIPHSQKTANINQLPSLFVAILAILVGILIAIVFNGKENPYSHDYLSFLFWGDSFAAFFMGFVLFDLLSCFDYPTSIVYCGGLCCAFSAIFYFSLQINFSRTPLDNCEQRREDYAAFYKKSVLEGDSEVNRRKYLSPNTWAILKVIALLFLYLFFTLLPEIIFSFQYQISLLSNLPYIIVVGIFILFILGNFMDLTILNNWQNRALSKPNRAETIIQVVMLLAVVIPVDLLSQWVLIISESSYAKVTAEPAQRKYIILTIVGTIIHLIIYILIYKTLQAARRVHDSWALLEREQKQLEESHALFFLRWLEQAGLQDKADALYTQIKNCALVVPNTTPSLISKPVELLYRPKETAKKHGIRAIPLIAFSSQELMAFLSEKEENGRATRQKNQTYFVSNQEDQLQLCDFLALLENLDINPSYRSRYDEMCKRYLSFIFNDPAYLTIKRRH</sequence>
<dbReference type="EMBL" id="ADCX01000002">
    <property type="protein sequence ID" value="EFG26570.2"/>
    <property type="molecule type" value="Genomic_DNA"/>
</dbReference>
<organism evidence="2 3">
    <name type="scientific">Scardovia inopinata F0304</name>
    <dbReference type="NCBI Taxonomy" id="641146"/>
    <lineage>
        <taxon>Bacteria</taxon>
        <taxon>Bacillati</taxon>
        <taxon>Actinomycetota</taxon>
        <taxon>Actinomycetes</taxon>
        <taxon>Bifidobacteriales</taxon>
        <taxon>Bifidobacteriaceae</taxon>
        <taxon>Scardovia</taxon>
    </lineage>
</organism>
<dbReference type="RefSeq" id="WP_144427343.1">
    <property type="nucleotide sequence ID" value="NZ_GG770225.1"/>
</dbReference>